<name>A0A1G8QRU3_9CLOT</name>
<dbReference type="GO" id="GO:0016301">
    <property type="term" value="F:kinase activity"/>
    <property type="evidence" value="ECO:0007669"/>
    <property type="project" value="UniProtKB-KW"/>
</dbReference>
<organism evidence="6 7">
    <name type="scientific">Proteiniclasticum ruminis</name>
    <dbReference type="NCBI Taxonomy" id="398199"/>
    <lineage>
        <taxon>Bacteria</taxon>
        <taxon>Bacillati</taxon>
        <taxon>Bacillota</taxon>
        <taxon>Clostridia</taxon>
        <taxon>Eubacteriales</taxon>
        <taxon>Clostridiaceae</taxon>
        <taxon>Proteiniclasticum</taxon>
    </lineage>
</organism>
<evidence type="ECO:0000256" key="1">
    <source>
        <dbReference type="ARBA" id="ARBA00023015"/>
    </source>
</evidence>
<evidence type="ECO:0000313" key="6">
    <source>
        <dbReference type="EMBL" id="SDJ07408.1"/>
    </source>
</evidence>
<dbReference type="PROSITE" id="PS51063">
    <property type="entry name" value="HTH_CRP_2"/>
    <property type="match status" value="1"/>
</dbReference>
<dbReference type="SUPFAM" id="SSF51206">
    <property type="entry name" value="cAMP-binding domain-like"/>
    <property type="match status" value="1"/>
</dbReference>
<reference evidence="6 7" key="1">
    <citation type="submission" date="2016-10" db="EMBL/GenBank/DDBJ databases">
        <authorList>
            <person name="de Groot N.N."/>
        </authorList>
    </citation>
    <scope>NUCLEOTIDE SEQUENCE [LARGE SCALE GENOMIC DNA]</scope>
    <source>
        <strain evidence="6 7">CGMCC 1.5058</strain>
    </source>
</reference>
<feature type="domain" description="Cyclic nucleotide-binding" evidence="4">
    <location>
        <begin position="10"/>
        <end position="124"/>
    </location>
</feature>
<dbReference type="Gene3D" id="2.60.120.10">
    <property type="entry name" value="Jelly Rolls"/>
    <property type="match status" value="1"/>
</dbReference>
<evidence type="ECO:0000259" key="5">
    <source>
        <dbReference type="PROSITE" id="PS51063"/>
    </source>
</evidence>
<dbReference type="InterPro" id="IPR000595">
    <property type="entry name" value="cNMP-bd_dom"/>
</dbReference>
<dbReference type="InterPro" id="IPR050397">
    <property type="entry name" value="Env_Response_Regulators"/>
</dbReference>
<dbReference type="InterPro" id="IPR018490">
    <property type="entry name" value="cNMP-bd_dom_sf"/>
</dbReference>
<dbReference type="PANTHER" id="PTHR24567:SF58">
    <property type="entry name" value="CYCLIC AMP-BINDING REGULATORY PROTEIN"/>
    <property type="match status" value="1"/>
</dbReference>
<feature type="domain" description="HTH crp-type" evidence="5">
    <location>
        <begin position="147"/>
        <end position="213"/>
    </location>
</feature>
<keyword evidence="2" id="KW-0238">DNA-binding</keyword>
<dbReference type="PROSITE" id="PS50042">
    <property type="entry name" value="CNMP_BINDING_3"/>
    <property type="match status" value="1"/>
</dbReference>
<dbReference type="InterPro" id="IPR036390">
    <property type="entry name" value="WH_DNA-bd_sf"/>
</dbReference>
<dbReference type="AlphaFoldDB" id="A0A1G8QRU3"/>
<dbReference type="EMBL" id="FNDZ01000007">
    <property type="protein sequence ID" value="SDJ07408.1"/>
    <property type="molecule type" value="Genomic_DNA"/>
</dbReference>
<evidence type="ECO:0000256" key="2">
    <source>
        <dbReference type="ARBA" id="ARBA00023125"/>
    </source>
</evidence>
<proteinExistence type="predicted"/>
<dbReference type="InterPro" id="IPR014710">
    <property type="entry name" value="RmlC-like_jellyroll"/>
</dbReference>
<dbReference type="GO" id="GO:0005829">
    <property type="term" value="C:cytosol"/>
    <property type="evidence" value="ECO:0007669"/>
    <property type="project" value="TreeGrafter"/>
</dbReference>
<dbReference type="Pfam" id="PF00027">
    <property type="entry name" value="cNMP_binding"/>
    <property type="match status" value="1"/>
</dbReference>
<dbReference type="CDD" id="cd00038">
    <property type="entry name" value="CAP_ED"/>
    <property type="match status" value="1"/>
</dbReference>
<evidence type="ECO:0000313" key="7">
    <source>
        <dbReference type="Proteomes" id="UP000183255"/>
    </source>
</evidence>
<keyword evidence="1" id="KW-0805">Transcription regulation</keyword>
<evidence type="ECO:0000256" key="3">
    <source>
        <dbReference type="ARBA" id="ARBA00023163"/>
    </source>
</evidence>
<dbReference type="Pfam" id="PF13545">
    <property type="entry name" value="HTH_Crp_2"/>
    <property type="match status" value="1"/>
</dbReference>
<accession>A0A1G8QRU3</accession>
<evidence type="ECO:0000259" key="4">
    <source>
        <dbReference type="PROSITE" id="PS50042"/>
    </source>
</evidence>
<dbReference type="PANTHER" id="PTHR24567">
    <property type="entry name" value="CRP FAMILY TRANSCRIPTIONAL REGULATORY PROTEIN"/>
    <property type="match status" value="1"/>
</dbReference>
<dbReference type="InterPro" id="IPR012318">
    <property type="entry name" value="HTH_CRP"/>
</dbReference>
<dbReference type="RefSeq" id="WP_031576946.1">
    <property type="nucleotide sequence ID" value="NZ_DAMBCI010000165.1"/>
</dbReference>
<dbReference type="SMART" id="SM00100">
    <property type="entry name" value="cNMP"/>
    <property type="match status" value="1"/>
</dbReference>
<keyword evidence="6" id="KW-0808">Transferase</keyword>
<keyword evidence="6" id="KW-0418">Kinase</keyword>
<dbReference type="GO" id="GO:0003677">
    <property type="term" value="F:DNA binding"/>
    <property type="evidence" value="ECO:0007669"/>
    <property type="project" value="UniProtKB-KW"/>
</dbReference>
<keyword evidence="3" id="KW-0804">Transcription</keyword>
<sequence>MKELLEMLPLFQSLTDPERSNYISRQFFFRKDYKKNSVLHFEGEHCTHLEIVLSGVITIDRISEDGTLLTLFELKEQDILGGNLLYTAYPYYPMTASCKTDVTILAIEKENLFEILSTHPVILRSFLSFSNNQASSLSHTVRNYMGQPLREKLLRYFEIEMKKQKRNPFLLPMTKKALAEKMGVQRTSVSRELRKMSEAQILRTEKNWIEILD</sequence>
<dbReference type="SMART" id="SM00419">
    <property type="entry name" value="HTH_CRP"/>
    <property type="match status" value="1"/>
</dbReference>
<dbReference type="SUPFAM" id="SSF46785">
    <property type="entry name" value="Winged helix' DNA-binding domain"/>
    <property type="match status" value="1"/>
</dbReference>
<gene>
    <name evidence="6" type="ORF">SAMN05421804_10744</name>
</gene>
<dbReference type="Proteomes" id="UP000183255">
    <property type="component" value="Unassembled WGS sequence"/>
</dbReference>
<dbReference type="GO" id="GO:0003700">
    <property type="term" value="F:DNA-binding transcription factor activity"/>
    <property type="evidence" value="ECO:0007669"/>
    <property type="project" value="TreeGrafter"/>
</dbReference>
<protein>
    <submittedName>
        <fullName evidence="6">cAMP-binding domain of CRP or a regulatory subunit of cAMP-dependent protein kinases</fullName>
    </submittedName>
</protein>